<protein>
    <submittedName>
        <fullName evidence="1">Uncharacterized protein</fullName>
    </submittedName>
</protein>
<dbReference type="Proteomes" id="UP000215355">
    <property type="component" value="Chromosome 1"/>
</dbReference>
<dbReference type="AlphaFoldDB" id="A0AAJ5BYK5"/>
<evidence type="ECO:0000313" key="1">
    <source>
        <dbReference type="EMBL" id="SNV35702.1"/>
    </source>
</evidence>
<gene>
    <name evidence="1" type="ORF">SAMEA4412673_00080</name>
</gene>
<evidence type="ECO:0000313" key="2">
    <source>
        <dbReference type="Proteomes" id="UP000215355"/>
    </source>
</evidence>
<organism evidence="1 2">
    <name type="scientific">Sphingobacterium mizutaii</name>
    <dbReference type="NCBI Taxonomy" id="1010"/>
    <lineage>
        <taxon>Bacteria</taxon>
        <taxon>Pseudomonadati</taxon>
        <taxon>Bacteroidota</taxon>
        <taxon>Sphingobacteriia</taxon>
        <taxon>Sphingobacteriales</taxon>
        <taxon>Sphingobacteriaceae</taxon>
        <taxon>Sphingobacterium</taxon>
    </lineage>
</organism>
<dbReference type="EMBL" id="LT906468">
    <property type="protein sequence ID" value="SNV35702.1"/>
    <property type="molecule type" value="Genomic_DNA"/>
</dbReference>
<reference evidence="1 2" key="1">
    <citation type="submission" date="2017-06" db="EMBL/GenBank/DDBJ databases">
        <authorList>
            <consortium name="Pathogen Informatics"/>
        </authorList>
    </citation>
    <scope>NUCLEOTIDE SEQUENCE [LARGE SCALE GENOMIC DNA]</scope>
    <source>
        <strain evidence="1 2">NCTC12149</strain>
    </source>
</reference>
<name>A0AAJ5BYK5_9SPHI</name>
<dbReference type="KEGG" id="smiz:4412673_00080"/>
<dbReference type="RefSeq" id="WP_093100088.1">
    <property type="nucleotide sequence ID" value="NZ_FNGK01000005.1"/>
</dbReference>
<proteinExistence type="predicted"/>
<accession>A0AAJ5BYK5</accession>
<sequence>MNEVKIFFIIIGTFFMREQPSLVAEKAVISVDPIKKQVVIVQKNLISTVEEQSVAKTEEFQKLKNKELHWVNDLNVFKNKEVSIQENGNSVSLTVSFTYDKPEDLNIINIDYSESKFSTFIDEKIKGLTGDFQIEEPYLVFKGNTPFSFEVSIYDEWLESDTPPLQFNKEFLGQPLVMKKSDAVKGKTLTQTATASVYGSTPNYIDNGLNLFFAEDQDFVLVNEENEVEVSYFDNNTLLIPITEANAAVKGLNKGDNYFVFNLDEMNNNLTLFPSDKAGNILKDKKPLYFSTMPKE</sequence>